<reference evidence="3" key="1">
    <citation type="submission" date="2021-03" db="EMBL/GenBank/DDBJ databases">
        <authorList>
            <person name="Tagirdzhanova G."/>
        </authorList>
    </citation>
    <scope>NUCLEOTIDE SEQUENCE</scope>
</reference>
<dbReference type="GO" id="GO:0050660">
    <property type="term" value="F:flavin adenine dinucleotide binding"/>
    <property type="evidence" value="ECO:0007669"/>
    <property type="project" value="InterPro"/>
</dbReference>
<dbReference type="InterPro" id="IPR007867">
    <property type="entry name" value="GMC_OxRtase_C"/>
</dbReference>
<dbReference type="EMBL" id="CAJPDS010000140">
    <property type="protein sequence ID" value="CAF9939875.1"/>
    <property type="molecule type" value="Genomic_DNA"/>
</dbReference>
<evidence type="ECO:0000259" key="2">
    <source>
        <dbReference type="Pfam" id="PF05199"/>
    </source>
</evidence>
<keyword evidence="4" id="KW-1185">Reference proteome</keyword>
<organism evidence="3 4">
    <name type="scientific">Heterodermia speciosa</name>
    <dbReference type="NCBI Taxonomy" id="116794"/>
    <lineage>
        <taxon>Eukaryota</taxon>
        <taxon>Fungi</taxon>
        <taxon>Dikarya</taxon>
        <taxon>Ascomycota</taxon>
        <taxon>Pezizomycotina</taxon>
        <taxon>Lecanoromycetes</taxon>
        <taxon>OSLEUM clade</taxon>
        <taxon>Lecanoromycetidae</taxon>
        <taxon>Caliciales</taxon>
        <taxon>Physciaceae</taxon>
        <taxon>Heterodermia</taxon>
    </lineage>
</organism>
<dbReference type="Proteomes" id="UP000664521">
    <property type="component" value="Unassembled WGS sequence"/>
</dbReference>
<evidence type="ECO:0000313" key="4">
    <source>
        <dbReference type="Proteomes" id="UP000664521"/>
    </source>
</evidence>
<dbReference type="PANTHER" id="PTHR11552">
    <property type="entry name" value="GLUCOSE-METHANOL-CHOLINE GMC OXIDOREDUCTASE"/>
    <property type="match status" value="1"/>
</dbReference>
<dbReference type="SUPFAM" id="SSF51905">
    <property type="entry name" value="FAD/NAD(P)-binding domain"/>
    <property type="match status" value="1"/>
</dbReference>
<comment type="caution">
    <text evidence="3">The sequence shown here is derived from an EMBL/GenBank/DDBJ whole genome shotgun (WGS) entry which is preliminary data.</text>
</comment>
<feature type="domain" description="Glucose-methanol-choline oxidoreductase C-terminal" evidence="2">
    <location>
        <begin position="1"/>
        <end position="47"/>
    </location>
</feature>
<gene>
    <name evidence="3" type="ORF">HETSPECPRED_002082</name>
</gene>
<accession>A0A8H3PGK3</accession>
<evidence type="ECO:0000313" key="3">
    <source>
        <dbReference type="EMBL" id="CAF9939875.1"/>
    </source>
</evidence>
<dbReference type="GO" id="GO:0044550">
    <property type="term" value="P:secondary metabolite biosynthetic process"/>
    <property type="evidence" value="ECO:0007669"/>
    <property type="project" value="TreeGrafter"/>
</dbReference>
<dbReference type="PANTHER" id="PTHR11552:SF138">
    <property type="entry name" value="DEHYDROGENASE PKFF-RELATED"/>
    <property type="match status" value="1"/>
</dbReference>
<protein>
    <recommendedName>
        <fullName evidence="2">Glucose-methanol-choline oxidoreductase C-terminal domain-containing protein</fullName>
    </recommendedName>
</protein>
<sequence length="58" mass="6230">MGKRSDRDAVVDVHGKVFGVSGLRVVDASTFPLTPPGHIMATVYALAEKYADDIKNGR</sequence>
<dbReference type="InterPro" id="IPR036188">
    <property type="entry name" value="FAD/NAD-bd_sf"/>
</dbReference>
<name>A0A8H3PGK3_9LECA</name>
<comment type="similarity">
    <text evidence="1">Belongs to the GMC oxidoreductase family.</text>
</comment>
<evidence type="ECO:0000256" key="1">
    <source>
        <dbReference type="ARBA" id="ARBA00010790"/>
    </source>
</evidence>
<dbReference type="Gene3D" id="3.50.50.60">
    <property type="entry name" value="FAD/NAD(P)-binding domain"/>
    <property type="match status" value="1"/>
</dbReference>
<dbReference type="GO" id="GO:0016614">
    <property type="term" value="F:oxidoreductase activity, acting on CH-OH group of donors"/>
    <property type="evidence" value="ECO:0007669"/>
    <property type="project" value="InterPro"/>
</dbReference>
<dbReference type="AlphaFoldDB" id="A0A8H3PGK3"/>
<dbReference type="InterPro" id="IPR012132">
    <property type="entry name" value="GMC_OxRdtase"/>
</dbReference>
<proteinExistence type="inferred from homology"/>
<dbReference type="OrthoDB" id="269227at2759"/>
<dbReference type="Pfam" id="PF05199">
    <property type="entry name" value="GMC_oxred_C"/>
    <property type="match status" value="1"/>
</dbReference>